<feature type="signal peptide" evidence="2">
    <location>
        <begin position="1"/>
        <end position="17"/>
    </location>
</feature>
<dbReference type="AlphaFoldDB" id="A0A0H2RIU4"/>
<accession>A0A0H2RIU4</accession>
<feature type="chain" id="PRO_5005201555" description="GPI anchored protein" evidence="2">
    <location>
        <begin position="18"/>
        <end position="219"/>
    </location>
</feature>
<feature type="region of interest" description="Disordered" evidence="1">
    <location>
        <begin position="132"/>
        <end position="188"/>
    </location>
</feature>
<evidence type="ECO:0000313" key="4">
    <source>
        <dbReference type="Proteomes" id="UP000053477"/>
    </source>
</evidence>
<evidence type="ECO:0000256" key="1">
    <source>
        <dbReference type="SAM" id="MobiDB-lite"/>
    </source>
</evidence>
<dbReference type="EMBL" id="KQ085997">
    <property type="protein sequence ID" value="KLO11552.1"/>
    <property type="molecule type" value="Genomic_DNA"/>
</dbReference>
<evidence type="ECO:0000256" key="2">
    <source>
        <dbReference type="SAM" id="SignalP"/>
    </source>
</evidence>
<protein>
    <recommendedName>
        <fullName evidence="5">GPI anchored protein</fullName>
    </recommendedName>
</protein>
<sequence length="219" mass="21609">MFRKVLALALFAKVAVAAVTSLAVEGFPNVSLTGSTDGTGAAGTTYILKGVDTIGTVLETFTMTLVEDSSELLETVDLPSATLVAFAQCTISGPLAECEEIAEEGTAMTTTAVETISIASIQNSVSLAGSNATGSSSSSTSKGSSNSSTSHASSTASGASSSSLSSLSSIPTTTSPATVGPAPVPAPAPTIGGSGHNFEAMGWFARLAIAGMCIFIGAL</sequence>
<gene>
    <name evidence="3" type="ORF">SCHPADRAFT_905900</name>
</gene>
<keyword evidence="4" id="KW-1185">Reference proteome</keyword>
<dbReference type="InParanoid" id="A0A0H2RIU4"/>
<keyword evidence="2" id="KW-0732">Signal</keyword>
<feature type="compositionally biased region" description="Low complexity" evidence="1">
    <location>
        <begin position="132"/>
        <end position="181"/>
    </location>
</feature>
<name>A0A0H2RIU4_9AGAM</name>
<proteinExistence type="predicted"/>
<organism evidence="3 4">
    <name type="scientific">Schizopora paradoxa</name>
    <dbReference type="NCBI Taxonomy" id="27342"/>
    <lineage>
        <taxon>Eukaryota</taxon>
        <taxon>Fungi</taxon>
        <taxon>Dikarya</taxon>
        <taxon>Basidiomycota</taxon>
        <taxon>Agaricomycotina</taxon>
        <taxon>Agaricomycetes</taxon>
        <taxon>Hymenochaetales</taxon>
        <taxon>Schizoporaceae</taxon>
        <taxon>Schizopora</taxon>
    </lineage>
</organism>
<dbReference type="Proteomes" id="UP000053477">
    <property type="component" value="Unassembled WGS sequence"/>
</dbReference>
<reference evidence="3 4" key="1">
    <citation type="submission" date="2015-04" db="EMBL/GenBank/DDBJ databases">
        <title>Complete genome sequence of Schizopora paradoxa KUC8140, a cosmopolitan wood degrader in East Asia.</title>
        <authorList>
            <consortium name="DOE Joint Genome Institute"/>
            <person name="Min B."/>
            <person name="Park H."/>
            <person name="Jang Y."/>
            <person name="Kim J.-J."/>
            <person name="Kim K.H."/>
            <person name="Pangilinan J."/>
            <person name="Lipzen A."/>
            <person name="Riley R."/>
            <person name="Grigoriev I.V."/>
            <person name="Spatafora J.W."/>
            <person name="Choi I.-G."/>
        </authorList>
    </citation>
    <scope>NUCLEOTIDE SEQUENCE [LARGE SCALE GENOMIC DNA]</scope>
    <source>
        <strain evidence="3 4">KUC8140</strain>
    </source>
</reference>
<evidence type="ECO:0000313" key="3">
    <source>
        <dbReference type="EMBL" id="KLO11552.1"/>
    </source>
</evidence>
<evidence type="ECO:0008006" key="5">
    <source>
        <dbReference type="Google" id="ProtNLM"/>
    </source>
</evidence>